<dbReference type="InterPro" id="IPR001486">
    <property type="entry name" value="Hemoglobin_trunc"/>
</dbReference>
<dbReference type="Pfam" id="PF01152">
    <property type="entry name" value="Bac_globin"/>
    <property type="match status" value="1"/>
</dbReference>
<dbReference type="GO" id="GO:0020037">
    <property type="term" value="F:heme binding"/>
    <property type="evidence" value="ECO:0007669"/>
    <property type="project" value="InterPro"/>
</dbReference>
<protein>
    <submittedName>
        <fullName evidence="6">Group 1 truncated hemoglobin</fullName>
    </submittedName>
</protein>
<keyword evidence="1" id="KW-0813">Transport</keyword>
<organism evidence="6 7">
    <name type="scientific">Kaustia mangrovi</name>
    <dbReference type="NCBI Taxonomy" id="2593653"/>
    <lineage>
        <taxon>Bacteria</taxon>
        <taxon>Pseudomonadati</taxon>
        <taxon>Pseudomonadota</taxon>
        <taxon>Alphaproteobacteria</taxon>
        <taxon>Hyphomicrobiales</taxon>
        <taxon>Parvibaculaceae</taxon>
        <taxon>Kaustia</taxon>
    </lineage>
</organism>
<dbReference type="SUPFAM" id="SSF46458">
    <property type="entry name" value="Globin-like"/>
    <property type="match status" value="1"/>
</dbReference>
<dbReference type="AlphaFoldDB" id="A0A7S8C7Y2"/>
<keyword evidence="7" id="KW-1185">Reference proteome</keyword>
<dbReference type="RefSeq" id="WP_213162443.1">
    <property type="nucleotide sequence ID" value="NZ_CP058214.1"/>
</dbReference>
<evidence type="ECO:0000313" key="6">
    <source>
        <dbReference type="EMBL" id="QPC45070.1"/>
    </source>
</evidence>
<keyword evidence="3 5" id="KW-0479">Metal-binding</keyword>
<evidence type="ECO:0000256" key="5">
    <source>
        <dbReference type="PIRSR" id="PIRSR601486-1"/>
    </source>
</evidence>
<dbReference type="EMBL" id="CP058214">
    <property type="protein sequence ID" value="QPC45070.1"/>
    <property type="molecule type" value="Genomic_DNA"/>
</dbReference>
<evidence type="ECO:0000256" key="4">
    <source>
        <dbReference type="ARBA" id="ARBA00023004"/>
    </source>
</evidence>
<reference evidence="6 7" key="1">
    <citation type="submission" date="2020-06" db="EMBL/GenBank/DDBJ databases">
        <title>Genome sequence of 2 isolates from Red Sea Mangroves.</title>
        <authorList>
            <person name="Sefrji F."/>
            <person name="Michoud G."/>
            <person name="Merlino G."/>
            <person name="Daffonchio D."/>
        </authorList>
    </citation>
    <scope>NUCLEOTIDE SEQUENCE [LARGE SCALE GENOMIC DNA]</scope>
    <source>
        <strain evidence="6 7">R1DC25</strain>
    </source>
</reference>
<dbReference type="InterPro" id="IPR012292">
    <property type="entry name" value="Globin/Proto"/>
</dbReference>
<sequence length="127" mass="14128">MSHPLNPGSSATIFERCGGFAKVSRIVMSFYDRVGDSEILAPYFETTDMRVLVDHQTKFVASLMGGPASYGDETLRHVHARLAITHEAFDEMTLLLRETFEDFDMAEADIAAVMGEIERSRPLIVTA</sequence>
<evidence type="ECO:0000313" key="7">
    <source>
        <dbReference type="Proteomes" id="UP000593594"/>
    </source>
</evidence>
<name>A0A7S8C7Y2_9HYPH</name>
<evidence type="ECO:0000256" key="3">
    <source>
        <dbReference type="ARBA" id="ARBA00022723"/>
    </source>
</evidence>
<keyword evidence="4 5" id="KW-0408">Iron</keyword>
<proteinExistence type="predicted"/>
<dbReference type="GO" id="GO:0046872">
    <property type="term" value="F:metal ion binding"/>
    <property type="evidence" value="ECO:0007669"/>
    <property type="project" value="UniProtKB-KW"/>
</dbReference>
<dbReference type="CDD" id="cd00454">
    <property type="entry name" value="TrHb1_N"/>
    <property type="match status" value="1"/>
</dbReference>
<keyword evidence="2 5" id="KW-0349">Heme</keyword>
<feature type="binding site" description="distal binding residue" evidence="5">
    <location>
        <position position="79"/>
    </location>
    <ligand>
        <name>heme</name>
        <dbReference type="ChEBI" id="CHEBI:30413"/>
    </ligand>
    <ligandPart>
        <name>Fe</name>
        <dbReference type="ChEBI" id="CHEBI:18248"/>
    </ligandPart>
</feature>
<evidence type="ECO:0000256" key="1">
    <source>
        <dbReference type="ARBA" id="ARBA00022448"/>
    </source>
</evidence>
<dbReference type="InterPro" id="IPR009050">
    <property type="entry name" value="Globin-like_sf"/>
</dbReference>
<gene>
    <name evidence="6" type="ORF">HW532_21645</name>
</gene>
<dbReference type="Proteomes" id="UP000593594">
    <property type="component" value="Chromosome"/>
</dbReference>
<feature type="binding site" description="distal binding residue" evidence="5">
    <location>
        <position position="55"/>
    </location>
    <ligand>
        <name>heme</name>
        <dbReference type="ChEBI" id="CHEBI:30413"/>
    </ligand>
    <ligandPart>
        <name>Fe</name>
        <dbReference type="ChEBI" id="CHEBI:18248"/>
    </ligandPart>
</feature>
<accession>A0A7S8C7Y2</accession>
<evidence type="ECO:0000256" key="2">
    <source>
        <dbReference type="ARBA" id="ARBA00022617"/>
    </source>
</evidence>
<dbReference type="Gene3D" id="1.10.490.10">
    <property type="entry name" value="Globins"/>
    <property type="match status" value="1"/>
</dbReference>
<dbReference type="KEGG" id="kmn:HW532_21645"/>
<dbReference type="GO" id="GO:0019825">
    <property type="term" value="F:oxygen binding"/>
    <property type="evidence" value="ECO:0007669"/>
    <property type="project" value="InterPro"/>
</dbReference>